<proteinExistence type="predicted"/>
<dbReference type="Gene3D" id="2.60.120.920">
    <property type="match status" value="1"/>
</dbReference>
<evidence type="ECO:0000313" key="10">
    <source>
        <dbReference type="Proteomes" id="UP001181693"/>
    </source>
</evidence>
<dbReference type="SUPFAM" id="SSF57845">
    <property type="entry name" value="B-box zinc-binding domain"/>
    <property type="match status" value="1"/>
</dbReference>
<dbReference type="InterPro" id="IPR043136">
    <property type="entry name" value="B30.2/SPRY_sf"/>
</dbReference>
<keyword evidence="10" id="KW-1185">Reference proteome</keyword>
<keyword evidence="3" id="KW-0862">Zinc</keyword>
<dbReference type="GO" id="GO:0008270">
    <property type="term" value="F:zinc ion binding"/>
    <property type="evidence" value="ECO:0007669"/>
    <property type="project" value="UniProtKB-KW"/>
</dbReference>
<dbReference type="InterPro" id="IPR006574">
    <property type="entry name" value="PRY"/>
</dbReference>
<keyword evidence="4 6" id="KW-0175">Coiled coil</keyword>
<dbReference type="Gene3D" id="3.30.160.60">
    <property type="entry name" value="Classic Zinc Finger"/>
    <property type="match status" value="1"/>
</dbReference>
<accession>A0AAV3ATM0</accession>
<organism evidence="9 10">
    <name type="scientific">Pyxicephalus adspersus</name>
    <name type="common">African bullfrog</name>
    <dbReference type="NCBI Taxonomy" id="30357"/>
    <lineage>
        <taxon>Eukaryota</taxon>
        <taxon>Metazoa</taxon>
        <taxon>Chordata</taxon>
        <taxon>Craniata</taxon>
        <taxon>Vertebrata</taxon>
        <taxon>Euteleostomi</taxon>
        <taxon>Amphibia</taxon>
        <taxon>Batrachia</taxon>
        <taxon>Anura</taxon>
        <taxon>Neobatrachia</taxon>
        <taxon>Ranoidea</taxon>
        <taxon>Pyxicephalidae</taxon>
        <taxon>Pyxicephalinae</taxon>
        <taxon>Pyxicephalus</taxon>
    </lineage>
</organism>
<feature type="domain" description="B box-type" evidence="7">
    <location>
        <begin position="19"/>
        <end position="59"/>
    </location>
</feature>
<gene>
    <name evidence="9" type="ORF">GDO54_007956</name>
</gene>
<dbReference type="PANTHER" id="PTHR25465:SF41">
    <property type="entry name" value="E3 UBIQUITIN-PROTEIN LIGASE RNF135"/>
    <property type="match status" value="1"/>
</dbReference>
<dbReference type="EMBL" id="DYDO01000003">
    <property type="protein sequence ID" value="DBA27467.1"/>
    <property type="molecule type" value="Genomic_DNA"/>
</dbReference>
<evidence type="ECO:0000256" key="6">
    <source>
        <dbReference type="SAM" id="Coils"/>
    </source>
</evidence>
<evidence type="ECO:0000259" key="7">
    <source>
        <dbReference type="PROSITE" id="PS50119"/>
    </source>
</evidence>
<evidence type="ECO:0000259" key="8">
    <source>
        <dbReference type="PROSITE" id="PS50188"/>
    </source>
</evidence>
<dbReference type="InterPro" id="IPR051051">
    <property type="entry name" value="E3_ubiq-ligase_TRIM/RNF"/>
</dbReference>
<dbReference type="SUPFAM" id="SSF49899">
    <property type="entry name" value="Concanavalin A-like lectins/glucanases"/>
    <property type="match status" value="1"/>
</dbReference>
<evidence type="ECO:0000256" key="1">
    <source>
        <dbReference type="ARBA" id="ARBA00022723"/>
    </source>
</evidence>
<dbReference type="PANTHER" id="PTHR25465">
    <property type="entry name" value="B-BOX DOMAIN CONTAINING"/>
    <property type="match status" value="1"/>
</dbReference>
<dbReference type="GO" id="GO:0005737">
    <property type="term" value="C:cytoplasm"/>
    <property type="evidence" value="ECO:0007669"/>
    <property type="project" value="UniProtKB-ARBA"/>
</dbReference>
<comment type="caution">
    <text evidence="9">The sequence shown here is derived from an EMBL/GenBank/DDBJ whole genome shotgun (WGS) entry which is preliminary data.</text>
</comment>
<evidence type="ECO:0000256" key="5">
    <source>
        <dbReference type="PROSITE-ProRule" id="PRU00024"/>
    </source>
</evidence>
<dbReference type="CDD" id="cd12891">
    <property type="entry name" value="SPRY_PRY_C-I_2"/>
    <property type="match status" value="1"/>
</dbReference>
<evidence type="ECO:0000313" key="9">
    <source>
        <dbReference type="EMBL" id="DBA27467.1"/>
    </source>
</evidence>
<feature type="coiled-coil region" evidence="6">
    <location>
        <begin position="106"/>
        <end position="166"/>
    </location>
</feature>
<evidence type="ECO:0000256" key="3">
    <source>
        <dbReference type="ARBA" id="ARBA00022833"/>
    </source>
</evidence>
<dbReference type="InterPro" id="IPR001870">
    <property type="entry name" value="B30.2/SPRY"/>
</dbReference>
<feature type="domain" description="B30.2/SPRY" evidence="8">
    <location>
        <begin position="218"/>
        <end position="406"/>
    </location>
</feature>
<dbReference type="Pfam" id="PF00622">
    <property type="entry name" value="SPRY"/>
    <property type="match status" value="1"/>
</dbReference>
<dbReference type="InterPro" id="IPR013320">
    <property type="entry name" value="ConA-like_dom_sf"/>
</dbReference>
<keyword evidence="2 5" id="KW-0863">Zinc-finger</keyword>
<keyword evidence="1" id="KW-0479">Metal-binding</keyword>
<dbReference type="Proteomes" id="UP001181693">
    <property type="component" value="Unassembled WGS sequence"/>
</dbReference>
<dbReference type="InterPro" id="IPR003879">
    <property type="entry name" value="Butyrophylin_SPRY"/>
</dbReference>
<dbReference type="InterPro" id="IPR003877">
    <property type="entry name" value="SPRY_dom"/>
</dbReference>
<sequence>MKVHHKSAEHVLTSPTTSMEDRKCPIHRKILEYYCHNDNVCICVYCLAEEHRFHQLETMDKASVDKRKKLKDLLVTLTLESDDTEKLLQRVIRNMMEIPKNISDMKEKVSNLFQDIRRQLEDLEKNVLHEICRQESEIIEAGNVQMQQLQIKKTQLARKMIHLEELCNESDPLALLQCGDLYGESEDHKKDGLKKADKTIDQKEELNEFLIALTLHNGLNNIVTEIRKEFYIPEAKGLLLDLNTAANNVLVSSDLKLASWSVLGQRRKETAKRFQQYQVLSTQRFSAGRHYWEVETSQSEYWMMGVTYPSTDPKSSESWVGNNSKSWSFCRWFNEYSIRHDNKDISTLPDLSCNRLGVYLDYEAGQVSFYELGDPIRHIYTFTATFTEPLYAAFYVEDNGWLRIRS</sequence>
<reference evidence="9" key="1">
    <citation type="thesis" date="2020" institute="ProQuest LLC" country="789 East Eisenhower Parkway, Ann Arbor, MI, USA">
        <title>Comparative Genomics and Chromosome Evolution.</title>
        <authorList>
            <person name="Mudd A.B."/>
        </authorList>
    </citation>
    <scope>NUCLEOTIDE SEQUENCE</scope>
    <source>
        <strain evidence="9">1538</strain>
        <tissue evidence="9">Blood</tissue>
    </source>
</reference>
<dbReference type="Pfam" id="PF00643">
    <property type="entry name" value="zf-B_box"/>
    <property type="match status" value="1"/>
</dbReference>
<evidence type="ECO:0000256" key="4">
    <source>
        <dbReference type="ARBA" id="ARBA00023054"/>
    </source>
</evidence>
<dbReference type="CDD" id="cd19769">
    <property type="entry name" value="Bbox2_TRIM16-like"/>
    <property type="match status" value="1"/>
</dbReference>
<dbReference type="SMART" id="SM00336">
    <property type="entry name" value="BBOX"/>
    <property type="match status" value="1"/>
</dbReference>
<dbReference type="InterPro" id="IPR000315">
    <property type="entry name" value="Znf_B-box"/>
</dbReference>
<dbReference type="SMART" id="SM00449">
    <property type="entry name" value="SPRY"/>
    <property type="match status" value="1"/>
</dbReference>
<dbReference type="SMART" id="SM00589">
    <property type="entry name" value="PRY"/>
    <property type="match status" value="1"/>
</dbReference>
<evidence type="ECO:0000256" key="2">
    <source>
        <dbReference type="ARBA" id="ARBA00022771"/>
    </source>
</evidence>
<dbReference type="PRINTS" id="PR01407">
    <property type="entry name" value="BUTYPHLNCDUF"/>
</dbReference>
<name>A0AAV3ATM0_PYXAD</name>
<protein>
    <submittedName>
        <fullName evidence="9">Uncharacterized protein</fullName>
    </submittedName>
</protein>
<dbReference type="PROSITE" id="PS50119">
    <property type="entry name" value="ZF_BBOX"/>
    <property type="match status" value="1"/>
</dbReference>
<dbReference type="PROSITE" id="PS50188">
    <property type="entry name" value="B302_SPRY"/>
    <property type="match status" value="1"/>
</dbReference>
<dbReference type="AlphaFoldDB" id="A0AAV3ATM0"/>